<protein>
    <submittedName>
        <fullName evidence="2">Uncharacterized protein</fullName>
    </submittedName>
</protein>
<gene>
    <name evidence="2" type="ORF">GOP47_0017097</name>
</gene>
<dbReference type="Proteomes" id="UP000886520">
    <property type="component" value="Chromosome 16"/>
</dbReference>
<evidence type="ECO:0000313" key="3">
    <source>
        <dbReference type="Proteomes" id="UP000886520"/>
    </source>
</evidence>
<feature type="compositionally biased region" description="Polar residues" evidence="1">
    <location>
        <begin position="15"/>
        <end position="27"/>
    </location>
</feature>
<comment type="caution">
    <text evidence="2">The sequence shown here is derived from an EMBL/GenBank/DDBJ whole genome shotgun (WGS) entry which is preliminary data.</text>
</comment>
<sequence>MRKRGAVLSGGGAGKTSQRQGSRSLDTGQYPAIVRRSSPAALAEPNSKTLVSGGDCCCCCWLEVTVELGFAGAPSASPSLEAFFLRHPPNRPIFAVAALLVLSYKMSNQ</sequence>
<organism evidence="2 3">
    <name type="scientific">Adiantum capillus-veneris</name>
    <name type="common">Maidenhair fern</name>
    <dbReference type="NCBI Taxonomy" id="13818"/>
    <lineage>
        <taxon>Eukaryota</taxon>
        <taxon>Viridiplantae</taxon>
        <taxon>Streptophyta</taxon>
        <taxon>Embryophyta</taxon>
        <taxon>Tracheophyta</taxon>
        <taxon>Polypodiopsida</taxon>
        <taxon>Polypodiidae</taxon>
        <taxon>Polypodiales</taxon>
        <taxon>Pteridineae</taxon>
        <taxon>Pteridaceae</taxon>
        <taxon>Vittarioideae</taxon>
        <taxon>Adiantum</taxon>
    </lineage>
</organism>
<evidence type="ECO:0000313" key="2">
    <source>
        <dbReference type="EMBL" id="KAI5068752.1"/>
    </source>
</evidence>
<feature type="region of interest" description="Disordered" evidence="1">
    <location>
        <begin position="1"/>
        <end position="29"/>
    </location>
</feature>
<feature type="non-terminal residue" evidence="2">
    <location>
        <position position="109"/>
    </location>
</feature>
<evidence type="ECO:0000256" key="1">
    <source>
        <dbReference type="SAM" id="MobiDB-lite"/>
    </source>
</evidence>
<proteinExistence type="predicted"/>
<keyword evidence="3" id="KW-1185">Reference proteome</keyword>
<reference evidence="2" key="1">
    <citation type="submission" date="2021-01" db="EMBL/GenBank/DDBJ databases">
        <title>Adiantum capillus-veneris genome.</title>
        <authorList>
            <person name="Fang Y."/>
            <person name="Liao Q."/>
        </authorList>
    </citation>
    <scope>NUCLEOTIDE SEQUENCE</scope>
    <source>
        <strain evidence="2">H3</strain>
        <tissue evidence="2">Leaf</tissue>
    </source>
</reference>
<accession>A0A9D4ZCB1</accession>
<name>A0A9D4ZCB1_ADICA</name>
<dbReference type="AlphaFoldDB" id="A0A9D4ZCB1"/>
<dbReference type="EMBL" id="JABFUD020000016">
    <property type="protein sequence ID" value="KAI5068752.1"/>
    <property type="molecule type" value="Genomic_DNA"/>
</dbReference>